<feature type="compositionally biased region" description="Polar residues" evidence="1">
    <location>
        <begin position="159"/>
        <end position="174"/>
    </location>
</feature>
<dbReference type="OrthoDB" id="9803733at2"/>
<proteinExistence type="predicted"/>
<dbReference type="AlphaFoldDB" id="A0A1I5WTX9"/>
<keyword evidence="5" id="KW-1185">Reference proteome</keyword>
<feature type="domain" description="Replication initiator A N-terminal" evidence="2">
    <location>
        <begin position="16"/>
        <end position="90"/>
    </location>
</feature>
<dbReference type="InterPro" id="IPR046059">
    <property type="entry name" value="DUF6017"/>
</dbReference>
<dbReference type="RefSeq" id="WP_074890414.1">
    <property type="nucleotide sequence ID" value="NZ_FOXO01000025.1"/>
</dbReference>
<name>A0A1I5WTX9_9FIRM</name>
<feature type="compositionally biased region" description="Basic and acidic residues" evidence="1">
    <location>
        <begin position="139"/>
        <end position="158"/>
    </location>
</feature>
<evidence type="ECO:0000259" key="2">
    <source>
        <dbReference type="Pfam" id="PF06970"/>
    </source>
</evidence>
<evidence type="ECO:0000313" key="5">
    <source>
        <dbReference type="Proteomes" id="UP000182624"/>
    </source>
</evidence>
<evidence type="ECO:0000313" key="4">
    <source>
        <dbReference type="EMBL" id="SFQ23213.1"/>
    </source>
</evidence>
<sequence>MADFEYFYGQEADLFSFIRVPKLLFTDERFKDLSSDAKILYGLLLDRMSLSVEKRWFDKYGRVFIIYTIAEIVSTLGCANTKACNTLKQLIEAGLVEKENKGQGKAQLIYVKKILKDYSGHREKHSNYKNSQNQNSEKQNSHNDSSRIPESRTVEISKSECINTENNNTDFSNTDINNISSNLIRIYPPASMSKDDGMRRDERRNDSLSDIAKTKNEVLSNIEAGSLYQRFPHNAELVDQIAALITDVISGDAGYYVIGGVKKNPELVKEQFRNINYSHVAYVIDSLKRNTTEIRNVRQYLITALYNAPLTIDAHYESQVNHDLKSGIFLNCEEETDEQRNSLRPCQPERRDREDSEYREYRNWDGE</sequence>
<evidence type="ECO:0000259" key="3">
    <source>
        <dbReference type="Pfam" id="PF19481"/>
    </source>
</evidence>
<feature type="compositionally biased region" description="Low complexity" evidence="1">
    <location>
        <begin position="128"/>
        <end position="138"/>
    </location>
</feature>
<dbReference type="InterPro" id="IPR010724">
    <property type="entry name" value="RepA_N"/>
</dbReference>
<feature type="region of interest" description="Disordered" evidence="1">
    <location>
        <begin position="339"/>
        <end position="367"/>
    </location>
</feature>
<dbReference type="Proteomes" id="UP000182624">
    <property type="component" value="Unassembled WGS sequence"/>
</dbReference>
<feature type="compositionally biased region" description="Basic and acidic residues" evidence="1">
    <location>
        <begin position="347"/>
        <end position="367"/>
    </location>
</feature>
<dbReference type="EMBL" id="FOXO01000025">
    <property type="protein sequence ID" value="SFQ23213.1"/>
    <property type="molecule type" value="Genomic_DNA"/>
</dbReference>
<protein>
    <submittedName>
        <fullName evidence="4">Replication initiator protein A (RepA) N-terminus</fullName>
    </submittedName>
</protein>
<reference evidence="5" key="1">
    <citation type="submission" date="2016-10" db="EMBL/GenBank/DDBJ databases">
        <authorList>
            <person name="Varghese N."/>
            <person name="Submissions S."/>
        </authorList>
    </citation>
    <scope>NUCLEOTIDE SEQUENCE [LARGE SCALE GENOMIC DNA]</scope>
    <source>
        <strain evidence="5">P18</strain>
    </source>
</reference>
<accession>A0A1I5WTX9</accession>
<evidence type="ECO:0000256" key="1">
    <source>
        <dbReference type="SAM" id="MobiDB-lite"/>
    </source>
</evidence>
<gene>
    <name evidence="4" type="ORF">SAMN04487928_12530</name>
</gene>
<organism evidence="4 5">
    <name type="scientific">Butyrivibrio proteoclasticus</name>
    <dbReference type="NCBI Taxonomy" id="43305"/>
    <lineage>
        <taxon>Bacteria</taxon>
        <taxon>Bacillati</taxon>
        <taxon>Bacillota</taxon>
        <taxon>Clostridia</taxon>
        <taxon>Lachnospirales</taxon>
        <taxon>Lachnospiraceae</taxon>
        <taxon>Butyrivibrio</taxon>
    </lineage>
</organism>
<dbReference type="Pfam" id="PF06970">
    <property type="entry name" value="RepA_N"/>
    <property type="match status" value="1"/>
</dbReference>
<dbReference type="Pfam" id="PF19481">
    <property type="entry name" value="DUF6017"/>
    <property type="match status" value="1"/>
</dbReference>
<feature type="domain" description="DUF6017" evidence="3">
    <location>
        <begin position="200"/>
        <end position="327"/>
    </location>
</feature>
<feature type="region of interest" description="Disordered" evidence="1">
    <location>
        <begin position="122"/>
        <end position="174"/>
    </location>
</feature>